<dbReference type="CDD" id="cd02947">
    <property type="entry name" value="TRX_family"/>
    <property type="match status" value="1"/>
</dbReference>
<evidence type="ECO:0000256" key="2">
    <source>
        <dbReference type="SAM" id="SignalP"/>
    </source>
</evidence>
<reference evidence="4" key="2">
    <citation type="submission" date="2020-09" db="EMBL/GenBank/DDBJ databases">
        <authorList>
            <person name="Sun Q."/>
            <person name="Zhou Y."/>
        </authorList>
    </citation>
    <scope>NUCLEOTIDE SEQUENCE</scope>
    <source>
        <strain evidence="4">CGMCC 1.7086</strain>
    </source>
</reference>
<dbReference type="EMBL" id="BMLS01000001">
    <property type="protein sequence ID" value="GGO64540.1"/>
    <property type="molecule type" value="Genomic_DNA"/>
</dbReference>
<protein>
    <recommendedName>
        <fullName evidence="3">Thioredoxin domain-containing protein</fullName>
    </recommendedName>
</protein>
<evidence type="ECO:0000313" key="4">
    <source>
        <dbReference type="EMBL" id="GGO64540.1"/>
    </source>
</evidence>
<dbReference type="AlphaFoldDB" id="A0A918DGC2"/>
<comment type="caution">
    <text evidence="4">The sequence shown here is derived from an EMBL/GenBank/DDBJ whole genome shotgun (WGS) entry which is preliminary data.</text>
</comment>
<dbReference type="InterPro" id="IPR036249">
    <property type="entry name" value="Thioredoxin-like_sf"/>
</dbReference>
<dbReference type="PROSITE" id="PS51352">
    <property type="entry name" value="THIOREDOXIN_2"/>
    <property type="match status" value="1"/>
</dbReference>
<dbReference type="Proteomes" id="UP000606935">
    <property type="component" value="Unassembled WGS sequence"/>
</dbReference>
<keyword evidence="5" id="KW-1185">Reference proteome</keyword>
<feature type="region of interest" description="Disordered" evidence="1">
    <location>
        <begin position="21"/>
        <end position="44"/>
    </location>
</feature>
<dbReference type="InterPro" id="IPR013766">
    <property type="entry name" value="Thioredoxin_domain"/>
</dbReference>
<keyword evidence="2" id="KW-0732">Signal</keyword>
<accession>A0A918DGC2</accession>
<evidence type="ECO:0000313" key="5">
    <source>
        <dbReference type="Proteomes" id="UP000606935"/>
    </source>
</evidence>
<proteinExistence type="predicted"/>
<dbReference type="SUPFAM" id="SSF52833">
    <property type="entry name" value="Thioredoxin-like"/>
    <property type="match status" value="1"/>
</dbReference>
<feature type="domain" description="Thioredoxin" evidence="3">
    <location>
        <begin position="17"/>
        <end position="163"/>
    </location>
</feature>
<organism evidence="4 5">
    <name type="scientific">Bowmanella pacifica</name>
    <dbReference type="NCBI Taxonomy" id="502051"/>
    <lineage>
        <taxon>Bacteria</taxon>
        <taxon>Pseudomonadati</taxon>
        <taxon>Pseudomonadota</taxon>
        <taxon>Gammaproteobacteria</taxon>
        <taxon>Alteromonadales</taxon>
        <taxon>Alteromonadaceae</taxon>
        <taxon>Bowmanella</taxon>
    </lineage>
</organism>
<evidence type="ECO:0000259" key="3">
    <source>
        <dbReference type="PROSITE" id="PS51352"/>
    </source>
</evidence>
<sequence>MKVQFIVPLLLLLSGCMMTAEDAPSQSPERSNGQADTPAPTSRSLLLEDPAFRAEYEAYVPSRDELRKMTALRGKGVLVFYGDWCHDSKREVPRLLKLLDESQVNPAWLQLVPVDRNKQEPSGLYKQYKLRYTPTIIVLDQGIETHRMVERPKHSMASDLTGL</sequence>
<feature type="compositionally biased region" description="Polar residues" evidence="1">
    <location>
        <begin position="24"/>
        <end position="44"/>
    </location>
</feature>
<dbReference type="RefSeq" id="WP_188689595.1">
    <property type="nucleotide sequence ID" value="NZ_BMLS01000001.1"/>
</dbReference>
<name>A0A918DGC2_9ALTE</name>
<feature type="signal peptide" evidence="2">
    <location>
        <begin position="1"/>
        <end position="19"/>
    </location>
</feature>
<gene>
    <name evidence="4" type="ORF">GCM10010982_04220</name>
</gene>
<dbReference type="Pfam" id="PF14595">
    <property type="entry name" value="Thioredoxin_9"/>
    <property type="match status" value="1"/>
</dbReference>
<reference evidence="4" key="1">
    <citation type="journal article" date="2014" name="Int. J. Syst. Evol. Microbiol.">
        <title>Complete genome sequence of Corynebacterium casei LMG S-19264T (=DSM 44701T), isolated from a smear-ripened cheese.</title>
        <authorList>
            <consortium name="US DOE Joint Genome Institute (JGI-PGF)"/>
            <person name="Walter F."/>
            <person name="Albersmeier A."/>
            <person name="Kalinowski J."/>
            <person name="Ruckert C."/>
        </authorList>
    </citation>
    <scope>NUCLEOTIDE SEQUENCE</scope>
    <source>
        <strain evidence="4">CGMCC 1.7086</strain>
    </source>
</reference>
<dbReference type="Gene3D" id="3.40.30.10">
    <property type="entry name" value="Glutaredoxin"/>
    <property type="match status" value="1"/>
</dbReference>
<dbReference type="PROSITE" id="PS51257">
    <property type="entry name" value="PROKAR_LIPOPROTEIN"/>
    <property type="match status" value="1"/>
</dbReference>
<evidence type="ECO:0000256" key="1">
    <source>
        <dbReference type="SAM" id="MobiDB-lite"/>
    </source>
</evidence>
<feature type="chain" id="PRO_5037356039" description="Thioredoxin domain-containing protein" evidence="2">
    <location>
        <begin position="20"/>
        <end position="163"/>
    </location>
</feature>